<dbReference type="GO" id="GO:0016746">
    <property type="term" value="F:acyltransferase activity"/>
    <property type="evidence" value="ECO:0007669"/>
    <property type="project" value="UniProtKB-KW"/>
</dbReference>
<reference evidence="12" key="1">
    <citation type="journal article" date="2019" name="Int. J. Syst. Evol. Microbiol.">
        <title>The Global Catalogue of Microorganisms (GCM) 10K type strain sequencing project: providing services to taxonomists for standard genome sequencing and annotation.</title>
        <authorList>
            <consortium name="The Broad Institute Genomics Platform"/>
            <consortium name="The Broad Institute Genome Sequencing Center for Infectious Disease"/>
            <person name="Wu L."/>
            <person name="Ma J."/>
        </authorList>
    </citation>
    <scope>NUCLEOTIDE SEQUENCE [LARGE SCALE GENOMIC DNA]</scope>
    <source>
        <strain evidence="12">CCM 8893</strain>
    </source>
</reference>
<keyword evidence="8 10" id="KW-0012">Acyltransferase</keyword>
<evidence type="ECO:0000256" key="1">
    <source>
        <dbReference type="ARBA" id="ARBA00001947"/>
    </source>
</evidence>
<evidence type="ECO:0000256" key="2">
    <source>
        <dbReference type="ARBA" id="ARBA00007342"/>
    </source>
</evidence>
<evidence type="ECO:0000256" key="8">
    <source>
        <dbReference type="ARBA" id="ARBA00023315"/>
    </source>
</evidence>
<evidence type="ECO:0000256" key="3">
    <source>
        <dbReference type="ARBA" id="ARBA00012206"/>
    </source>
</evidence>
<comment type="caution">
    <text evidence="11">The sequence shown here is derived from an EMBL/GenBank/DDBJ whole genome shotgun (WGS) entry which is preliminary data.</text>
</comment>
<dbReference type="RefSeq" id="WP_191987394.1">
    <property type="nucleotide sequence ID" value="NZ_JBHSSO010000070.1"/>
</dbReference>
<evidence type="ECO:0000256" key="9">
    <source>
        <dbReference type="ARBA" id="ARBA00047589"/>
    </source>
</evidence>
<protein>
    <recommendedName>
        <fullName evidence="4 10">Phosphate propanoyltransferase</fullName>
        <ecNumber evidence="3 10">2.3.1.222</ecNumber>
    </recommendedName>
</protein>
<comment type="function">
    <text evidence="10">Involved in 1,2-propanediol (1,2-PD) degradation by catalyzing the conversion of propanoyl-CoA to propanoyl-phosphate.</text>
</comment>
<dbReference type="PANTHER" id="PTHR39453:SF1">
    <property type="entry name" value="PHOSPHATE PROPANOYLTRANSFERASE"/>
    <property type="match status" value="1"/>
</dbReference>
<evidence type="ECO:0000256" key="5">
    <source>
        <dbReference type="ARBA" id="ARBA00022679"/>
    </source>
</evidence>
<dbReference type="Pfam" id="PF06130">
    <property type="entry name" value="PTAC"/>
    <property type="match status" value="1"/>
</dbReference>
<comment type="pathway">
    <text evidence="10">Polyol metabolism; 1,2-propanediol degradation.</text>
</comment>
<comment type="similarity">
    <text evidence="2 10">Belongs to the PduL family.</text>
</comment>
<name>A0ABW1UBN9_9LACO</name>
<dbReference type="EMBL" id="JBHSSO010000070">
    <property type="protein sequence ID" value="MFC6290736.1"/>
    <property type="molecule type" value="Genomic_DNA"/>
</dbReference>
<comment type="cofactor">
    <cofactor evidence="1">
        <name>Zn(2+)</name>
        <dbReference type="ChEBI" id="CHEBI:29105"/>
    </cofactor>
</comment>
<keyword evidence="12" id="KW-1185">Reference proteome</keyword>
<evidence type="ECO:0000313" key="11">
    <source>
        <dbReference type="EMBL" id="MFC6290736.1"/>
    </source>
</evidence>
<dbReference type="InterPro" id="IPR008300">
    <property type="entry name" value="PTAC"/>
</dbReference>
<keyword evidence="5 10" id="KW-0808">Transferase</keyword>
<dbReference type="NCBIfam" id="NF011652">
    <property type="entry name" value="PRK15070.1"/>
    <property type="match status" value="1"/>
</dbReference>
<evidence type="ECO:0000256" key="7">
    <source>
        <dbReference type="ARBA" id="ARBA00022833"/>
    </source>
</evidence>
<dbReference type="PIRSF" id="PIRSF010130">
    <property type="entry name" value="PduL"/>
    <property type="match status" value="1"/>
</dbReference>
<evidence type="ECO:0000256" key="10">
    <source>
        <dbReference type="PIRNR" id="PIRNR010130"/>
    </source>
</evidence>
<gene>
    <name evidence="11" type="primary">pduL</name>
    <name evidence="11" type="ORF">ACFP1M_11185</name>
</gene>
<dbReference type="EC" id="2.3.1.222" evidence="3 10"/>
<evidence type="ECO:0000256" key="4">
    <source>
        <dbReference type="ARBA" id="ARBA00020837"/>
    </source>
</evidence>
<keyword evidence="7" id="KW-0862">Zinc</keyword>
<proteinExistence type="inferred from homology"/>
<dbReference type="PANTHER" id="PTHR39453">
    <property type="entry name" value="PHOSPHATE PROPANOYLTRANSFERASE"/>
    <property type="match status" value="1"/>
</dbReference>
<comment type="catalytic activity">
    <reaction evidence="9 10">
        <text>propanoyl-CoA + phosphate = propanoyl phosphate + CoA</text>
        <dbReference type="Rhea" id="RHEA:28046"/>
        <dbReference type="ChEBI" id="CHEBI:43474"/>
        <dbReference type="ChEBI" id="CHEBI:57287"/>
        <dbReference type="ChEBI" id="CHEBI:57392"/>
        <dbReference type="ChEBI" id="CHEBI:58933"/>
        <dbReference type="EC" id="2.3.1.222"/>
    </reaction>
</comment>
<evidence type="ECO:0000313" key="12">
    <source>
        <dbReference type="Proteomes" id="UP001596258"/>
    </source>
</evidence>
<dbReference type="Proteomes" id="UP001596258">
    <property type="component" value="Unassembled WGS sequence"/>
</dbReference>
<sequence>MMKTDNLNDIVEAIVAELRKKTSFEIEASARHIHLDQPTIDALFGAGHQLTPKRPLSQPGQFVSEERLTLVGPNGKIANVAVLGPARKQSQVELSLTDARTLGVTPPLRESGHLDQTPGVTLVSASGKSVGIESGVIVAQRHVHMTPSDAKLYGVKNGDVVDVKMTGDRGLIFGNVVIRVSDRFATRMHVDFDEANACGLTKGMRGTIYKK</sequence>
<keyword evidence="6" id="KW-0479">Metal-binding</keyword>
<accession>A0ABW1UBN9</accession>
<evidence type="ECO:0000256" key="6">
    <source>
        <dbReference type="ARBA" id="ARBA00022723"/>
    </source>
</evidence>
<organism evidence="11 12">
    <name type="scientific">Levilactobacillus angrenensis</name>
    <dbReference type="NCBI Taxonomy" id="2486020"/>
    <lineage>
        <taxon>Bacteria</taxon>
        <taxon>Bacillati</taxon>
        <taxon>Bacillota</taxon>
        <taxon>Bacilli</taxon>
        <taxon>Lactobacillales</taxon>
        <taxon>Lactobacillaceae</taxon>
        <taxon>Levilactobacillus</taxon>
    </lineage>
</organism>